<dbReference type="InterPro" id="IPR050777">
    <property type="entry name" value="SET2_Histone-Lys_MeTrsfase"/>
</dbReference>
<feature type="region of interest" description="Disordered" evidence="8">
    <location>
        <begin position="611"/>
        <end position="641"/>
    </location>
</feature>
<dbReference type="EMBL" id="SOZI01000029">
    <property type="protein sequence ID" value="TNY22234.1"/>
    <property type="molecule type" value="Genomic_DNA"/>
</dbReference>
<feature type="domain" description="SET" evidence="9">
    <location>
        <begin position="356"/>
        <end position="474"/>
    </location>
</feature>
<evidence type="ECO:0000313" key="12">
    <source>
        <dbReference type="EMBL" id="TNY22234.1"/>
    </source>
</evidence>
<dbReference type="GO" id="GO:0005634">
    <property type="term" value="C:nucleus"/>
    <property type="evidence" value="ECO:0007669"/>
    <property type="project" value="UniProtKB-SubCell"/>
</dbReference>
<evidence type="ECO:0000313" key="13">
    <source>
        <dbReference type="Proteomes" id="UP000311382"/>
    </source>
</evidence>
<feature type="compositionally biased region" description="Low complexity" evidence="8">
    <location>
        <begin position="543"/>
        <end position="558"/>
    </location>
</feature>
<dbReference type="Proteomes" id="UP000311382">
    <property type="component" value="Unassembled WGS sequence"/>
</dbReference>
<evidence type="ECO:0000256" key="7">
    <source>
        <dbReference type="ARBA" id="ARBA00023242"/>
    </source>
</evidence>
<feature type="compositionally biased region" description="Acidic residues" evidence="8">
    <location>
        <begin position="96"/>
        <end position="118"/>
    </location>
</feature>
<feature type="region of interest" description="Disordered" evidence="8">
    <location>
        <begin position="227"/>
        <end position="267"/>
    </location>
</feature>
<evidence type="ECO:0000256" key="8">
    <source>
        <dbReference type="SAM" id="MobiDB-lite"/>
    </source>
</evidence>
<evidence type="ECO:0000256" key="4">
    <source>
        <dbReference type="ARBA" id="ARBA00022603"/>
    </source>
</evidence>
<evidence type="ECO:0000256" key="6">
    <source>
        <dbReference type="ARBA" id="ARBA00022691"/>
    </source>
</evidence>
<dbReference type="PROSITE" id="PS50280">
    <property type="entry name" value="SET"/>
    <property type="match status" value="1"/>
</dbReference>
<dbReference type="GO" id="GO:0032259">
    <property type="term" value="P:methylation"/>
    <property type="evidence" value="ECO:0007669"/>
    <property type="project" value="UniProtKB-KW"/>
</dbReference>
<feature type="compositionally biased region" description="Gly residues" evidence="8">
    <location>
        <begin position="612"/>
        <end position="623"/>
    </location>
</feature>
<feature type="region of interest" description="Disordered" evidence="8">
    <location>
        <begin position="540"/>
        <end position="582"/>
    </location>
</feature>
<evidence type="ECO:0000256" key="2">
    <source>
        <dbReference type="ARBA" id="ARBA00004286"/>
    </source>
</evidence>
<evidence type="ECO:0008006" key="14">
    <source>
        <dbReference type="Google" id="ProtNLM"/>
    </source>
</evidence>
<dbReference type="SUPFAM" id="SSF82199">
    <property type="entry name" value="SET domain"/>
    <property type="match status" value="1"/>
</dbReference>
<feature type="region of interest" description="Disordered" evidence="8">
    <location>
        <begin position="166"/>
        <end position="199"/>
    </location>
</feature>
<keyword evidence="7" id="KW-0539">Nucleus</keyword>
<dbReference type="OrthoDB" id="308383at2759"/>
<keyword evidence="5" id="KW-0808">Transferase</keyword>
<dbReference type="InterPro" id="IPR001214">
    <property type="entry name" value="SET_dom"/>
</dbReference>
<dbReference type="InterPro" id="IPR046341">
    <property type="entry name" value="SET_dom_sf"/>
</dbReference>
<protein>
    <recommendedName>
        <fullName evidence="14">SET domain-containing protein</fullName>
    </recommendedName>
</protein>
<evidence type="ECO:0000259" key="11">
    <source>
        <dbReference type="PROSITE" id="PS51215"/>
    </source>
</evidence>
<dbReference type="PANTHER" id="PTHR22884">
    <property type="entry name" value="SET DOMAIN PROTEINS"/>
    <property type="match status" value="1"/>
</dbReference>
<feature type="compositionally biased region" description="Basic and acidic residues" evidence="8">
    <location>
        <begin position="631"/>
        <end position="641"/>
    </location>
</feature>
<dbReference type="GO" id="GO:0005694">
    <property type="term" value="C:chromosome"/>
    <property type="evidence" value="ECO:0007669"/>
    <property type="project" value="UniProtKB-SubCell"/>
</dbReference>
<name>A0A5C5G1G9_9BASI</name>
<comment type="caution">
    <text evidence="12">The sequence shown here is derived from an EMBL/GenBank/DDBJ whole genome shotgun (WGS) entry which is preliminary data.</text>
</comment>
<evidence type="ECO:0000256" key="3">
    <source>
        <dbReference type="ARBA" id="ARBA00022454"/>
    </source>
</evidence>
<reference evidence="12 13" key="1">
    <citation type="submission" date="2019-03" db="EMBL/GenBank/DDBJ databases">
        <title>Rhodosporidium diobovatum UCD-FST 08-225 genome sequencing, assembly, and annotation.</title>
        <authorList>
            <person name="Fakankun I.U."/>
            <person name="Fristensky B."/>
            <person name="Levin D.B."/>
        </authorList>
    </citation>
    <scope>NUCLEOTIDE SEQUENCE [LARGE SCALE GENOMIC DNA]</scope>
    <source>
        <strain evidence="12 13">UCD-FST 08-225</strain>
    </source>
</reference>
<evidence type="ECO:0000256" key="1">
    <source>
        <dbReference type="ARBA" id="ARBA00004123"/>
    </source>
</evidence>
<dbReference type="SMART" id="SM00508">
    <property type="entry name" value="PostSET"/>
    <property type="match status" value="1"/>
</dbReference>
<dbReference type="PROSITE" id="PS51215">
    <property type="entry name" value="AWS"/>
    <property type="match status" value="1"/>
</dbReference>
<feature type="region of interest" description="Disordered" evidence="8">
    <location>
        <begin position="12"/>
        <end position="152"/>
    </location>
</feature>
<keyword evidence="13" id="KW-1185">Reference proteome</keyword>
<feature type="compositionally biased region" description="Low complexity" evidence="8">
    <location>
        <begin position="40"/>
        <end position="72"/>
    </location>
</feature>
<feature type="domain" description="AWS" evidence="11">
    <location>
        <begin position="297"/>
        <end position="349"/>
    </location>
</feature>
<dbReference type="GO" id="GO:0042054">
    <property type="term" value="F:histone methyltransferase activity"/>
    <property type="evidence" value="ECO:0007669"/>
    <property type="project" value="InterPro"/>
</dbReference>
<organism evidence="12 13">
    <name type="scientific">Rhodotorula diobovata</name>
    <dbReference type="NCBI Taxonomy" id="5288"/>
    <lineage>
        <taxon>Eukaryota</taxon>
        <taxon>Fungi</taxon>
        <taxon>Dikarya</taxon>
        <taxon>Basidiomycota</taxon>
        <taxon>Pucciniomycotina</taxon>
        <taxon>Microbotryomycetes</taxon>
        <taxon>Sporidiobolales</taxon>
        <taxon>Sporidiobolaceae</taxon>
        <taxon>Rhodotorula</taxon>
    </lineage>
</organism>
<keyword evidence="6" id="KW-0949">S-adenosyl-L-methionine</keyword>
<proteinExistence type="predicted"/>
<evidence type="ECO:0000259" key="9">
    <source>
        <dbReference type="PROSITE" id="PS50280"/>
    </source>
</evidence>
<dbReference type="STRING" id="5288.A0A5C5G1G9"/>
<dbReference type="Pfam" id="PF00856">
    <property type="entry name" value="SET"/>
    <property type="match status" value="1"/>
</dbReference>
<dbReference type="InterPro" id="IPR006560">
    <property type="entry name" value="AWS_dom"/>
</dbReference>
<feature type="compositionally biased region" description="Basic and acidic residues" evidence="8">
    <location>
        <begin position="253"/>
        <end position="267"/>
    </location>
</feature>
<keyword evidence="4" id="KW-0489">Methyltransferase</keyword>
<keyword evidence="3" id="KW-0158">Chromosome</keyword>
<dbReference type="InterPro" id="IPR003616">
    <property type="entry name" value="Post-SET_dom"/>
</dbReference>
<dbReference type="SMART" id="SM00317">
    <property type="entry name" value="SET"/>
    <property type="match status" value="1"/>
</dbReference>
<dbReference type="Pfam" id="PF17907">
    <property type="entry name" value="AWS"/>
    <property type="match status" value="1"/>
</dbReference>
<comment type="subcellular location">
    <subcellularLocation>
        <location evidence="2">Chromosome</location>
    </subcellularLocation>
    <subcellularLocation>
        <location evidence="1">Nucleus</location>
    </subcellularLocation>
</comment>
<dbReference type="AlphaFoldDB" id="A0A5C5G1G9"/>
<dbReference type="Gene3D" id="2.170.270.10">
    <property type="entry name" value="SET domain"/>
    <property type="match status" value="1"/>
</dbReference>
<feature type="compositionally biased region" description="Basic residues" evidence="8">
    <location>
        <begin position="230"/>
        <end position="240"/>
    </location>
</feature>
<sequence>MLASLAARAINTVTSPFKPSASPAPLAAAAANPASPPSPSTRSPPSRAQSVESALSDLSDALTDAPAALAADNQPTADPARLESPTPASARAVDAVVEDPADDKPEDDEEVDAEDDEPASFAAKRTRTTRAGRAEADTPSQDDPSLGPDGKSYLLSGLYWSSALPRRVRDKPRSSIAPRDWREVEPTRGTALPPPVHHGETLVDDERAFRLPFDILRDCYFAPEAASRAGKGKGKGKGKGRVGGGEDEAPSGVRREGKGGDKTTAEDIAKREMSKKPPPYRYIGKNVYFNRRPDKAELPAICMCKLPSKPTEPGCGNDCINRLMQYCCDPKKCPCGPDRCANLPLNKREGVPEGKDGLRVIWTGNRGFGLKTMVDIREGDFVIEYRGEIISRDESYRRVLTTYKDQASYYFMDYDGFEVVDAGQRGNSARFINHSCGPNLQVVRWRLATMEEYQMGLFALHDIPAGTELTYDYGWQDFSSLAAPSFASAPDPASTLSAAEQGTIALSTSTAIDPARQRCYCGAAACSGFLGGRKRADARAKKGSASAPASAAGGAKAKAQNKRKRDAADDAELERAKKAKQPRVAGFAQARVVLPPTTTTPAVARVRAEADGGAGAGAGGGLKRVGSGRKAAREALGKLLR</sequence>
<gene>
    <name evidence="12" type="ORF">DMC30DRAFT_161392</name>
</gene>
<feature type="domain" description="Post-SET" evidence="10">
    <location>
        <begin position="515"/>
        <end position="531"/>
    </location>
</feature>
<accession>A0A5C5G1G9</accession>
<evidence type="ECO:0000259" key="10">
    <source>
        <dbReference type="PROSITE" id="PS50868"/>
    </source>
</evidence>
<feature type="compositionally biased region" description="Low complexity" evidence="8">
    <location>
        <begin position="15"/>
        <end position="33"/>
    </location>
</feature>
<dbReference type="PROSITE" id="PS50868">
    <property type="entry name" value="POST_SET"/>
    <property type="match status" value="1"/>
</dbReference>
<evidence type="ECO:0000256" key="5">
    <source>
        <dbReference type="ARBA" id="ARBA00022679"/>
    </source>
</evidence>